<dbReference type="EMBL" id="BARS01006085">
    <property type="protein sequence ID" value="GAF83027.1"/>
    <property type="molecule type" value="Genomic_DNA"/>
</dbReference>
<evidence type="ECO:0000256" key="5">
    <source>
        <dbReference type="ARBA" id="ARBA00022719"/>
    </source>
</evidence>
<evidence type="ECO:0000256" key="11">
    <source>
        <dbReference type="ARBA" id="ARBA00047712"/>
    </source>
</evidence>
<keyword evidence="9" id="KW-0411">Iron-sulfur</keyword>
<protein>
    <recommendedName>
        <fullName evidence="12">NADH-ubiquinone oxidoreductase 51kDa subunit iron-sulphur binding domain-containing protein</fullName>
    </recommendedName>
</protein>
<evidence type="ECO:0000256" key="10">
    <source>
        <dbReference type="ARBA" id="ARBA00023027"/>
    </source>
</evidence>
<dbReference type="SUPFAM" id="SSF142984">
    <property type="entry name" value="Nqo1 middle domain-like"/>
    <property type="match status" value="1"/>
</dbReference>
<dbReference type="SUPFAM" id="SSF140490">
    <property type="entry name" value="Nqo1C-terminal domain-like"/>
    <property type="match status" value="1"/>
</dbReference>
<dbReference type="Pfam" id="PF10589">
    <property type="entry name" value="NADH_4Fe-4S"/>
    <property type="match status" value="1"/>
</dbReference>
<evidence type="ECO:0000256" key="4">
    <source>
        <dbReference type="ARBA" id="ARBA00022643"/>
    </source>
</evidence>
<proteinExistence type="predicted"/>
<keyword evidence="8" id="KW-0408">Iron</keyword>
<dbReference type="FunFam" id="3.10.20.600:FF:000003">
    <property type="entry name" value="NADH-quinone oxidoreductase subunit F"/>
    <property type="match status" value="1"/>
</dbReference>
<evidence type="ECO:0000256" key="8">
    <source>
        <dbReference type="ARBA" id="ARBA00023004"/>
    </source>
</evidence>
<dbReference type="PANTHER" id="PTHR43578:SF3">
    <property type="entry name" value="NADH-QUINONE OXIDOREDUCTASE SUBUNIT F"/>
    <property type="match status" value="1"/>
</dbReference>
<dbReference type="InterPro" id="IPR037225">
    <property type="entry name" value="Nuo51_FMN-bd_sf"/>
</dbReference>
<keyword evidence="7" id="KW-1278">Translocase</keyword>
<dbReference type="GO" id="GO:0046872">
    <property type="term" value="F:metal ion binding"/>
    <property type="evidence" value="ECO:0007669"/>
    <property type="project" value="UniProtKB-KW"/>
</dbReference>
<dbReference type="GO" id="GO:0010181">
    <property type="term" value="F:FMN binding"/>
    <property type="evidence" value="ECO:0007669"/>
    <property type="project" value="InterPro"/>
</dbReference>
<dbReference type="InterPro" id="IPR037207">
    <property type="entry name" value="Nuop51_4Fe4S-bd_sf"/>
</dbReference>
<keyword evidence="6" id="KW-0479">Metal-binding</keyword>
<dbReference type="Pfam" id="PF22461">
    <property type="entry name" value="SLBB_2"/>
    <property type="match status" value="1"/>
</dbReference>
<dbReference type="InterPro" id="IPR054765">
    <property type="entry name" value="SLBB_dom"/>
</dbReference>
<keyword evidence="10" id="KW-0520">NAD</keyword>
<comment type="cofactor">
    <cofactor evidence="1">
        <name>FMN</name>
        <dbReference type="ChEBI" id="CHEBI:58210"/>
    </cofactor>
</comment>
<dbReference type="GO" id="GO:0051539">
    <property type="term" value="F:4 iron, 4 sulfur cluster binding"/>
    <property type="evidence" value="ECO:0007669"/>
    <property type="project" value="InterPro"/>
</dbReference>
<comment type="catalytic activity">
    <reaction evidence="11">
        <text>a quinone + NADH + 5 H(+)(in) = a quinol + NAD(+) + 4 H(+)(out)</text>
        <dbReference type="Rhea" id="RHEA:57888"/>
        <dbReference type="ChEBI" id="CHEBI:15378"/>
        <dbReference type="ChEBI" id="CHEBI:24646"/>
        <dbReference type="ChEBI" id="CHEBI:57540"/>
        <dbReference type="ChEBI" id="CHEBI:57945"/>
        <dbReference type="ChEBI" id="CHEBI:132124"/>
    </reaction>
</comment>
<dbReference type="FunFam" id="1.20.1440.230:FF:000001">
    <property type="entry name" value="Mitochondrial NADH dehydrogenase flavoprotein 1"/>
    <property type="match status" value="1"/>
</dbReference>
<evidence type="ECO:0000256" key="7">
    <source>
        <dbReference type="ARBA" id="ARBA00022967"/>
    </source>
</evidence>
<evidence type="ECO:0000313" key="13">
    <source>
        <dbReference type="EMBL" id="GAF83027.1"/>
    </source>
</evidence>
<comment type="caution">
    <text evidence="13">The sequence shown here is derived from an EMBL/GenBank/DDBJ whole genome shotgun (WGS) entry which is preliminary data.</text>
</comment>
<dbReference type="AlphaFoldDB" id="X0T4F3"/>
<organism evidence="13">
    <name type="scientific">marine sediment metagenome</name>
    <dbReference type="NCBI Taxonomy" id="412755"/>
    <lineage>
        <taxon>unclassified sequences</taxon>
        <taxon>metagenomes</taxon>
        <taxon>ecological metagenomes</taxon>
    </lineage>
</organism>
<keyword evidence="5" id="KW-0874">Quinone</keyword>
<accession>X0T4F3</accession>
<comment type="cofactor">
    <cofactor evidence="2">
        <name>[4Fe-4S] cluster</name>
        <dbReference type="ChEBI" id="CHEBI:49883"/>
    </cofactor>
</comment>
<dbReference type="InterPro" id="IPR001949">
    <property type="entry name" value="NADH-UbQ_OxRdtase_51kDa_CS"/>
</dbReference>
<dbReference type="PANTHER" id="PTHR43578">
    <property type="entry name" value="NADH-QUINONE OXIDOREDUCTASE SUBUNIT F"/>
    <property type="match status" value="1"/>
</dbReference>
<dbReference type="GO" id="GO:0048038">
    <property type="term" value="F:quinone binding"/>
    <property type="evidence" value="ECO:0007669"/>
    <property type="project" value="UniProtKB-KW"/>
</dbReference>
<name>X0T4F3_9ZZZZ</name>
<dbReference type="GO" id="GO:0008137">
    <property type="term" value="F:NADH dehydrogenase (ubiquinone) activity"/>
    <property type="evidence" value="ECO:0007669"/>
    <property type="project" value="InterPro"/>
</dbReference>
<evidence type="ECO:0000256" key="1">
    <source>
        <dbReference type="ARBA" id="ARBA00001917"/>
    </source>
</evidence>
<feature type="domain" description="NADH-ubiquinone oxidoreductase 51kDa subunit iron-sulphur binding" evidence="12">
    <location>
        <begin position="122"/>
        <end position="167"/>
    </location>
</feature>
<evidence type="ECO:0000259" key="12">
    <source>
        <dbReference type="SMART" id="SM00928"/>
    </source>
</evidence>
<dbReference type="InterPro" id="IPR019575">
    <property type="entry name" value="Nuop51_4Fe4S-bd"/>
</dbReference>
<gene>
    <name evidence="13" type="ORF">S01H1_11902</name>
</gene>
<evidence type="ECO:0000256" key="3">
    <source>
        <dbReference type="ARBA" id="ARBA00022630"/>
    </source>
</evidence>
<dbReference type="SUPFAM" id="SSF142019">
    <property type="entry name" value="Nqo1 FMN-binding domain-like"/>
    <property type="match status" value="1"/>
</dbReference>
<dbReference type="Gene3D" id="1.20.1440.230">
    <property type="entry name" value="NADH-ubiquinone oxidoreductase 51kDa subunit, iron-sulphur binding domain"/>
    <property type="match status" value="1"/>
</dbReference>
<keyword evidence="4" id="KW-0288">FMN</keyword>
<evidence type="ECO:0000256" key="6">
    <source>
        <dbReference type="ARBA" id="ARBA00022723"/>
    </source>
</evidence>
<reference evidence="13" key="1">
    <citation type="journal article" date="2014" name="Front. Microbiol.">
        <title>High frequency of phylogenetically diverse reductive dehalogenase-homologous genes in deep subseafloor sedimentary metagenomes.</title>
        <authorList>
            <person name="Kawai M."/>
            <person name="Futagami T."/>
            <person name="Toyoda A."/>
            <person name="Takaki Y."/>
            <person name="Nishi S."/>
            <person name="Hori S."/>
            <person name="Arai W."/>
            <person name="Tsubouchi T."/>
            <person name="Morono Y."/>
            <person name="Uchiyama I."/>
            <person name="Ito T."/>
            <person name="Fujiyama A."/>
            <person name="Inagaki F."/>
            <person name="Takami H."/>
        </authorList>
    </citation>
    <scope>NUCLEOTIDE SEQUENCE</scope>
    <source>
        <strain evidence="13">Expedition CK06-06</strain>
    </source>
</reference>
<dbReference type="Gene3D" id="3.10.20.600">
    <property type="match status" value="1"/>
</dbReference>
<sequence length="222" mass="24588">MINNVETLSNVPHIINKGAEWFASIGTPKSTGTKIFSLSGQVKRPGNYELPMGISLRELIYEYGGGILEDRELKAVIPGGSSTPILTPDKLDVKLDFESVVEAGSMLGSAGVIVMDETTCMVNVAWRLTRFYQHESCGKCTPCREGTYWMLKILERIENGRGESGDVELLLDICNYIEGYTVCPLGDAAVPAVRSTIEHFQEEYDYHIRNKACMVKGKPVFK</sequence>
<dbReference type="SMART" id="SM00928">
    <property type="entry name" value="NADH_4Fe-4S"/>
    <property type="match status" value="1"/>
</dbReference>
<evidence type="ECO:0000256" key="9">
    <source>
        <dbReference type="ARBA" id="ARBA00023014"/>
    </source>
</evidence>
<evidence type="ECO:0000256" key="2">
    <source>
        <dbReference type="ARBA" id="ARBA00001966"/>
    </source>
</evidence>
<keyword evidence="3" id="KW-0285">Flavoprotein</keyword>
<dbReference type="PROSITE" id="PS00645">
    <property type="entry name" value="COMPLEX1_51K_2"/>
    <property type="match status" value="1"/>
</dbReference>